<reference evidence="1" key="2">
    <citation type="journal article" date="2015" name="Fish Shellfish Immunol.">
        <title>Early steps in the European eel (Anguilla anguilla)-Vibrio vulnificus interaction in the gills: Role of the RtxA13 toxin.</title>
        <authorList>
            <person name="Callol A."/>
            <person name="Pajuelo D."/>
            <person name="Ebbesson L."/>
            <person name="Teles M."/>
            <person name="MacKenzie S."/>
            <person name="Amaro C."/>
        </authorList>
    </citation>
    <scope>NUCLEOTIDE SEQUENCE</scope>
</reference>
<reference evidence="1" key="1">
    <citation type="submission" date="2014-11" db="EMBL/GenBank/DDBJ databases">
        <authorList>
            <person name="Amaro Gonzalez C."/>
        </authorList>
    </citation>
    <scope>NUCLEOTIDE SEQUENCE</scope>
</reference>
<proteinExistence type="predicted"/>
<sequence length="36" mass="3994">MILPQPCSACVQSEMFLAWQYFGAVAPCPAGEYVRE</sequence>
<accession>A0A0E9T3K5</accession>
<name>A0A0E9T3K5_ANGAN</name>
<organism evidence="1">
    <name type="scientific">Anguilla anguilla</name>
    <name type="common">European freshwater eel</name>
    <name type="synonym">Muraena anguilla</name>
    <dbReference type="NCBI Taxonomy" id="7936"/>
    <lineage>
        <taxon>Eukaryota</taxon>
        <taxon>Metazoa</taxon>
        <taxon>Chordata</taxon>
        <taxon>Craniata</taxon>
        <taxon>Vertebrata</taxon>
        <taxon>Euteleostomi</taxon>
        <taxon>Actinopterygii</taxon>
        <taxon>Neopterygii</taxon>
        <taxon>Teleostei</taxon>
        <taxon>Anguilliformes</taxon>
        <taxon>Anguillidae</taxon>
        <taxon>Anguilla</taxon>
    </lineage>
</organism>
<dbReference type="EMBL" id="GBXM01060505">
    <property type="protein sequence ID" value="JAH48072.1"/>
    <property type="molecule type" value="Transcribed_RNA"/>
</dbReference>
<evidence type="ECO:0000313" key="1">
    <source>
        <dbReference type="EMBL" id="JAH48072.1"/>
    </source>
</evidence>
<dbReference type="AlphaFoldDB" id="A0A0E9T3K5"/>
<protein>
    <submittedName>
        <fullName evidence="1">Uncharacterized protein</fullName>
    </submittedName>
</protein>